<gene>
    <name evidence="3" type="ORF">SAMN04488051_103481</name>
</gene>
<dbReference type="InterPro" id="IPR036186">
    <property type="entry name" value="Serpin_sf"/>
</dbReference>
<reference evidence="3 4" key="1">
    <citation type="submission" date="2016-10" db="EMBL/GenBank/DDBJ databases">
        <authorList>
            <person name="de Groot N.N."/>
        </authorList>
    </citation>
    <scope>NUCLEOTIDE SEQUENCE [LARGE SCALE GENOMIC DNA]</scope>
    <source>
        <strain evidence="3 4">CGMCC 1.3430</strain>
    </source>
</reference>
<dbReference type="Pfam" id="PF00079">
    <property type="entry name" value="Serpin"/>
    <property type="match status" value="1"/>
</dbReference>
<dbReference type="EMBL" id="FNRM01000003">
    <property type="protein sequence ID" value="SEA50580.1"/>
    <property type="molecule type" value="Genomic_DNA"/>
</dbReference>
<name>A0A1H4BR72_ALKAM</name>
<evidence type="ECO:0000259" key="2">
    <source>
        <dbReference type="SMART" id="SM00093"/>
    </source>
</evidence>
<evidence type="ECO:0000313" key="4">
    <source>
        <dbReference type="Proteomes" id="UP000198773"/>
    </source>
</evidence>
<evidence type="ECO:0000256" key="1">
    <source>
        <dbReference type="RuleBase" id="RU000411"/>
    </source>
</evidence>
<dbReference type="SUPFAM" id="SSF56574">
    <property type="entry name" value="Serpins"/>
    <property type="match status" value="1"/>
</dbReference>
<dbReference type="InterPro" id="IPR023796">
    <property type="entry name" value="Serpin_dom"/>
</dbReference>
<dbReference type="InterPro" id="IPR000215">
    <property type="entry name" value="Serpin_fam"/>
</dbReference>
<dbReference type="PROSITE" id="PS51257">
    <property type="entry name" value="PROKAR_LIPOPROTEIN"/>
    <property type="match status" value="1"/>
</dbReference>
<dbReference type="Gene3D" id="2.30.39.10">
    <property type="entry name" value="Alpha-1-antitrypsin, domain 1"/>
    <property type="match status" value="1"/>
</dbReference>
<dbReference type="Gene3D" id="3.30.497.10">
    <property type="entry name" value="Antithrombin, subunit I, domain 2"/>
    <property type="match status" value="1"/>
</dbReference>
<keyword evidence="4" id="KW-1185">Reference proteome</keyword>
<dbReference type="CDD" id="cd19590">
    <property type="entry name" value="serpin_thermopin-like"/>
    <property type="match status" value="1"/>
</dbReference>
<feature type="domain" description="Serpin" evidence="2">
    <location>
        <begin position="67"/>
        <end position="428"/>
    </location>
</feature>
<protein>
    <submittedName>
        <fullName evidence="3">Serpin B</fullName>
    </submittedName>
</protein>
<dbReference type="PROSITE" id="PS00284">
    <property type="entry name" value="SERPIN"/>
    <property type="match status" value="1"/>
</dbReference>
<dbReference type="AlphaFoldDB" id="A0A1H4BR72"/>
<dbReference type="PANTHER" id="PTHR11461:SF211">
    <property type="entry name" value="GH10112P-RELATED"/>
    <property type="match status" value="1"/>
</dbReference>
<sequence length="428" mass="47395">MRYLSLVFAALVITGCGDSDSVAPPVQQEPAPVGYQYSQSNLPRDLQPQISAAAFEQFIDNNNDFALKLYQWQAGKNENLFFAPVSVSLAMAMSYAGARQQTATEMATALNFQLPDEQLHSAINKLLLRLHETATTGDYPITFNLTQASWLEQSYVVLPEYLDLLAVHYDAGVHQIDFKEQPDKARSTINNWVAEQTEGKLTELLSDGSVTTDTRLMLLNTMFFKANWAQPFKPADTQQADFFLLDGSAVQVPLMQQNAVRALYAEGAGYQVIRLAYANQQFAMLVLVPAEGNFAAFEAELNLNRLQQIRQQLSEHLVDLKLPKFQWQHELNLKTVLQDFGMHEAFQPGSADFSGIDGTQSLFVGSAVHQAVIDVDEYGTEAAAATAVEMGVTSAPPPAVLTVNRPFIYLIEEQDTGSILFMGRILQP</sequence>
<dbReference type="RefSeq" id="WP_091341895.1">
    <property type="nucleotide sequence ID" value="NZ_FNRM01000003.1"/>
</dbReference>
<proteinExistence type="inferred from homology"/>
<organism evidence="3 4">
    <name type="scientific">Alkalimonas amylolytica</name>
    <dbReference type="NCBI Taxonomy" id="152573"/>
    <lineage>
        <taxon>Bacteria</taxon>
        <taxon>Pseudomonadati</taxon>
        <taxon>Pseudomonadota</taxon>
        <taxon>Gammaproteobacteria</taxon>
        <taxon>Alkalimonas</taxon>
    </lineage>
</organism>
<dbReference type="STRING" id="152573.SAMN04488051_103481"/>
<dbReference type="InterPro" id="IPR023795">
    <property type="entry name" value="Serpin_CS"/>
</dbReference>
<evidence type="ECO:0000313" key="3">
    <source>
        <dbReference type="EMBL" id="SEA50580.1"/>
    </source>
</evidence>
<dbReference type="PANTHER" id="PTHR11461">
    <property type="entry name" value="SERINE PROTEASE INHIBITOR, SERPIN"/>
    <property type="match status" value="1"/>
</dbReference>
<dbReference type="Proteomes" id="UP000198773">
    <property type="component" value="Unassembled WGS sequence"/>
</dbReference>
<comment type="similarity">
    <text evidence="1">Belongs to the serpin family.</text>
</comment>
<dbReference type="GO" id="GO:0005615">
    <property type="term" value="C:extracellular space"/>
    <property type="evidence" value="ECO:0007669"/>
    <property type="project" value="InterPro"/>
</dbReference>
<accession>A0A1H4BR72</accession>
<dbReference type="SMART" id="SM00093">
    <property type="entry name" value="SERPIN"/>
    <property type="match status" value="1"/>
</dbReference>
<dbReference type="OrthoDB" id="9764871at2"/>
<dbReference type="InterPro" id="IPR042185">
    <property type="entry name" value="Serpin_sf_2"/>
</dbReference>
<dbReference type="GO" id="GO:0004867">
    <property type="term" value="F:serine-type endopeptidase inhibitor activity"/>
    <property type="evidence" value="ECO:0007669"/>
    <property type="project" value="InterPro"/>
</dbReference>
<dbReference type="InterPro" id="IPR042178">
    <property type="entry name" value="Serpin_sf_1"/>
</dbReference>